<name>A0A058Z6J5_FONAL</name>
<sequence length="1412" mass="150481">MAFRAAGSPTSAPPRRLLRLGGVDLPLDTAAWPVCPGARFFEGGYTSPSQLLIAPGLFDELAAAAGAHPGEHIFLTANDRLFRARPDPRAADFCVLPGDEFYRLFPFGRAGVLEVQRFLPPALEAACFAVRPVGVAASVDDRPHQIPFSALEAAAKAALAGHGLLLHASEVLPLALTLPTEGAPALELAVVELRTDAAVAGGRGGVSPCGLIGPSTRIVLTAGPSMDLLDAPVVVALAPPGGPTVLAPGASPLPEQHHMVHAMFAPGPNLDVLLAPAGGPVARLLAAWRPGAPDGPFYAAHEKRVFQIRICQRKTPPGIYLRADRRLLASLGMELHGRPARLTLCDAPPALAVAWVDSPQGLRPHERQRILSQLAGAPLRVGDIVHLEEPHASIRVKRLMDRDFRDVLVGVASADERRRVAPPSAPVPLPPEPPKPRPVCIAPTPAHLHARKAPSGRLPAEDATRPGPGGRGCGESSRHSKAHPGVPGRHASELSCPRPARLGTRGLPPGPAQLGSAAAARIAPTLESHGAPERTSMPAATVLYVQTPRGLPADQNHLVAIWPDAEDPGVVMLAPEPLPPGTPGTERTVLVSPAAFRRIASPSGCPVDVVRFTSGGAHLDIRASDRVTRFGAAIHPRDLDMLGGFGLEPMVLSPAPDLPVAESVEVSFVREGASGQPVDIPLERLKLDFLQAHGDATMRLDRPLSFSSQGVDVCCIVRRICWLGEPDVPRPAGRLPPGGGRVEALTVSTDEAPLAAALDPPPPAAANLSGPATAGRADPSAPGGHWLLVQLPAVAGAEEDGGHLSLAAVASELASFRAGWAAVSPGVYRRLRHRLPDGTDAFLQWGGHLLMIYPDPNPKRPLSDEQIILNRRDFERIFSQQTCFWAAATASPAQVGLIELVLFKKTSFSHYAKHGDLVREFLQKLDDSVLTVGQEFDISVTGVLMSMRVDRLMNAYLQPLKSGHLLTRETPAFTFVDAAIKEGFRIMEPPHTVLLQLPLLGRDLRLPVSTNISPSKVSHNSLMVPEETFISLETYFLEPGPEILVNDKGSIVPQKNPRLDLLPNHVLVGMNFLQRYMTVLHLAPTQTPVLSTLTCHITSDGEYRLPDLEPGLLERMFFAKLPKGGAIPLMQFVSSTLGPFFINFTASHMTGGNREPVKAGVVVPGVTRIHFDTSDYGLTLVPRPFGLALSRRCSTMVLDTDFVPTPSPLYAGLMLPRDLFQSLRETSRCQLEAECLFFDCRGRLFVARLADAHDTPRVIRVCADFGQFIRAEDTLMTSLYFSEAPTQLDVVHMRVSLDPAGSEAGAGEADPPPAAGPPAASPAEPGAPPAGTRAPPASVALSQRDLQAALETAFPDGSMVLLERRAFAAPGGALVFSPELLFDEYSAPVACGLFRPGRTRFNFRLKGVALPP</sequence>
<feature type="region of interest" description="Disordered" evidence="1">
    <location>
        <begin position="416"/>
        <end position="507"/>
    </location>
</feature>
<organism evidence="2">
    <name type="scientific">Fonticula alba</name>
    <name type="common">Slime mold</name>
    <dbReference type="NCBI Taxonomy" id="691883"/>
    <lineage>
        <taxon>Eukaryota</taxon>
        <taxon>Rotosphaerida</taxon>
        <taxon>Fonticulaceae</taxon>
        <taxon>Fonticula</taxon>
    </lineage>
</organism>
<accession>A0A058Z6J5</accession>
<proteinExistence type="predicted"/>
<evidence type="ECO:0000256" key="1">
    <source>
        <dbReference type="SAM" id="MobiDB-lite"/>
    </source>
</evidence>
<gene>
    <name evidence="2" type="ORF">H696_04152</name>
</gene>
<protein>
    <submittedName>
        <fullName evidence="2">Uncharacterized protein</fullName>
    </submittedName>
</protein>
<feature type="compositionally biased region" description="Low complexity" evidence="1">
    <location>
        <begin position="1329"/>
        <end position="1338"/>
    </location>
</feature>
<feature type="region of interest" description="Disordered" evidence="1">
    <location>
        <begin position="754"/>
        <end position="779"/>
    </location>
</feature>
<evidence type="ECO:0000313" key="2">
    <source>
        <dbReference type="EMBL" id="KCV69746.1"/>
    </source>
</evidence>
<dbReference type="Proteomes" id="UP000030693">
    <property type="component" value="Unassembled WGS sequence"/>
</dbReference>
<evidence type="ECO:0000313" key="3">
    <source>
        <dbReference type="Proteomes" id="UP000030693"/>
    </source>
</evidence>
<keyword evidence="3" id="KW-1185">Reference proteome</keyword>
<reference evidence="2" key="1">
    <citation type="submission" date="2013-04" db="EMBL/GenBank/DDBJ databases">
        <title>The Genome Sequence of Fonticula alba ATCC 38817.</title>
        <authorList>
            <consortium name="The Broad Institute Genomics Platform"/>
            <person name="Russ C."/>
            <person name="Cuomo C."/>
            <person name="Burger G."/>
            <person name="Gray M.W."/>
            <person name="Holland P.W.H."/>
            <person name="King N."/>
            <person name="Lang F.B.F."/>
            <person name="Roger A.J."/>
            <person name="Ruiz-Trillo I."/>
            <person name="Brown M."/>
            <person name="Walker B."/>
            <person name="Young S."/>
            <person name="Zeng Q."/>
            <person name="Gargeya S."/>
            <person name="Fitzgerald M."/>
            <person name="Haas B."/>
            <person name="Abouelleil A."/>
            <person name="Allen A.W."/>
            <person name="Alvarado L."/>
            <person name="Arachchi H.M."/>
            <person name="Berlin A.M."/>
            <person name="Chapman S.B."/>
            <person name="Gainer-Dewar J."/>
            <person name="Goldberg J."/>
            <person name="Griggs A."/>
            <person name="Gujja S."/>
            <person name="Hansen M."/>
            <person name="Howarth C."/>
            <person name="Imamovic A."/>
            <person name="Ireland A."/>
            <person name="Larimer J."/>
            <person name="McCowan C."/>
            <person name="Murphy C."/>
            <person name="Pearson M."/>
            <person name="Poon T.W."/>
            <person name="Priest M."/>
            <person name="Roberts A."/>
            <person name="Saif S."/>
            <person name="Shea T."/>
            <person name="Sisk P."/>
            <person name="Sykes S."/>
            <person name="Wortman J."/>
            <person name="Nusbaum C."/>
            <person name="Birren B."/>
        </authorList>
    </citation>
    <scope>NUCLEOTIDE SEQUENCE [LARGE SCALE GENOMIC DNA]</scope>
    <source>
        <strain evidence="2">ATCC 38817</strain>
    </source>
</reference>
<feature type="compositionally biased region" description="Pro residues" evidence="1">
    <location>
        <begin position="1310"/>
        <end position="1328"/>
    </location>
</feature>
<feature type="compositionally biased region" description="Pro residues" evidence="1">
    <location>
        <begin position="423"/>
        <end position="437"/>
    </location>
</feature>
<dbReference type="GeneID" id="20528877"/>
<dbReference type="RefSeq" id="XP_009496311.1">
    <property type="nucleotide sequence ID" value="XM_009498036.1"/>
</dbReference>
<dbReference type="EMBL" id="KB932206">
    <property type="protein sequence ID" value="KCV69746.1"/>
    <property type="molecule type" value="Genomic_DNA"/>
</dbReference>
<feature type="region of interest" description="Disordered" evidence="1">
    <location>
        <begin position="1301"/>
        <end position="1339"/>
    </location>
</feature>